<dbReference type="AlphaFoldDB" id="A0AAP2CSU7"/>
<keyword evidence="1" id="KW-1133">Transmembrane helix</keyword>
<dbReference type="EMBL" id="JADQAZ010000003">
    <property type="protein sequence ID" value="MBT0958936.1"/>
    <property type="molecule type" value="Genomic_DNA"/>
</dbReference>
<proteinExistence type="predicted"/>
<dbReference type="InterPro" id="IPR021329">
    <property type="entry name" value="DUF2938"/>
</dbReference>
<feature type="transmembrane region" description="Helical" evidence="1">
    <location>
        <begin position="69"/>
        <end position="95"/>
    </location>
</feature>
<evidence type="ECO:0000313" key="3">
    <source>
        <dbReference type="Proteomes" id="UP001315686"/>
    </source>
</evidence>
<protein>
    <submittedName>
        <fullName evidence="2">DUF2938 family protein</fullName>
    </submittedName>
</protein>
<dbReference type="RefSeq" id="WP_327795150.1">
    <property type="nucleotide sequence ID" value="NZ_JADQAZ010000003.1"/>
</dbReference>
<comment type="caution">
    <text evidence="2">The sequence shown here is derived from an EMBL/GenBank/DDBJ whole genome shotgun (WGS) entry which is preliminary data.</text>
</comment>
<name>A0AAP2CSU7_9RHOB</name>
<feature type="transmembrane region" description="Helical" evidence="1">
    <location>
        <begin position="142"/>
        <end position="163"/>
    </location>
</feature>
<keyword evidence="3" id="KW-1185">Reference proteome</keyword>
<sequence length="165" mass="17875">MSFAELLFVGAATGLGATIVLDLFAVLRQGWAPTHGFYCLVGRWVGLLPQNGLFHDDIRSSAPLTSEAMLGWGAHILLGVVYGVAFAIIFGMSAIVTPQLWQGLSFGLATVLVPWLIFQPLFGWGLGMSKAPDPWKMRMKGVINHTVFGLGIWLSITLLNGFFVP</sequence>
<keyword evidence="1" id="KW-0472">Membrane</keyword>
<dbReference type="Pfam" id="PF11158">
    <property type="entry name" value="DUF2938"/>
    <property type="match status" value="1"/>
</dbReference>
<gene>
    <name evidence="2" type="ORF">IV417_16235</name>
</gene>
<evidence type="ECO:0000313" key="2">
    <source>
        <dbReference type="EMBL" id="MBT0958936.1"/>
    </source>
</evidence>
<evidence type="ECO:0000256" key="1">
    <source>
        <dbReference type="SAM" id="Phobius"/>
    </source>
</evidence>
<feature type="transmembrane region" description="Helical" evidence="1">
    <location>
        <begin position="101"/>
        <end position="122"/>
    </location>
</feature>
<organism evidence="2 3">
    <name type="scientific">Harenicola maris</name>
    <dbReference type="NCBI Taxonomy" id="2841044"/>
    <lineage>
        <taxon>Bacteria</taxon>
        <taxon>Pseudomonadati</taxon>
        <taxon>Pseudomonadota</taxon>
        <taxon>Alphaproteobacteria</taxon>
        <taxon>Rhodobacterales</taxon>
        <taxon>Paracoccaceae</taxon>
        <taxon>Harenicola</taxon>
    </lineage>
</organism>
<dbReference type="Proteomes" id="UP001315686">
    <property type="component" value="Unassembled WGS sequence"/>
</dbReference>
<accession>A0AAP2CSU7</accession>
<reference evidence="2 3" key="1">
    <citation type="journal article" date="2021" name="Arch. Microbiol.">
        <title>Harenicola maris gen. nov., sp. nov. isolated from the Sea of Japan shallow sediments.</title>
        <authorList>
            <person name="Romanenko L.A."/>
            <person name="Kurilenko V.V."/>
            <person name="Chernysheva N.Y."/>
            <person name="Tekutyeva L.A."/>
            <person name="Velansky P.V."/>
            <person name="Svetashev V.I."/>
            <person name="Isaeva M.P."/>
        </authorList>
    </citation>
    <scope>NUCLEOTIDE SEQUENCE [LARGE SCALE GENOMIC DNA]</scope>
    <source>
        <strain evidence="2 3">KMM 3653</strain>
    </source>
</reference>
<keyword evidence="1" id="KW-0812">Transmembrane</keyword>
<feature type="transmembrane region" description="Helical" evidence="1">
    <location>
        <begin position="6"/>
        <end position="27"/>
    </location>
</feature>